<gene>
    <name evidence="5" type="primary">106051531</name>
</gene>
<evidence type="ECO:0000256" key="2">
    <source>
        <dbReference type="SAM" id="Coils"/>
    </source>
</evidence>
<evidence type="ECO:0000313" key="6">
    <source>
        <dbReference type="Proteomes" id="UP000076420"/>
    </source>
</evidence>
<dbReference type="CDD" id="cd22968">
    <property type="entry name" value="DD_EFCAB5"/>
    <property type="match status" value="1"/>
</dbReference>
<evidence type="ECO:0000256" key="1">
    <source>
        <dbReference type="ARBA" id="ARBA00022837"/>
    </source>
</evidence>
<dbReference type="Gene3D" id="1.10.238.10">
    <property type="entry name" value="EF-hand"/>
    <property type="match status" value="1"/>
</dbReference>
<accession>A0A2C9L590</accession>
<dbReference type="GO" id="GO:0005509">
    <property type="term" value="F:calcium ion binding"/>
    <property type="evidence" value="ECO:0007669"/>
    <property type="project" value="InterPro"/>
</dbReference>
<feature type="domain" description="EF-hand" evidence="4">
    <location>
        <begin position="1179"/>
        <end position="1214"/>
    </location>
</feature>
<dbReference type="OrthoDB" id="199400at2759"/>
<keyword evidence="2" id="KW-0175">Coiled coil</keyword>
<dbReference type="Proteomes" id="UP000076420">
    <property type="component" value="Unassembled WGS sequence"/>
</dbReference>
<dbReference type="SUPFAM" id="SSF47473">
    <property type="entry name" value="EF-hand"/>
    <property type="match status" value="1"/>
</dbReference>
<feature type="compositionally biased region" description="Basic and acidic residues" evidence="3">
    <location>
        <begin position="970"/>
        <end position="1018"/>
    </location>
</feature>
<feature type="region of interest" description="Disordered" evidence="3">
    <location>
        <begin position="770"/>
        <end position="817"/>
    </location>
</feature>
<proteinExistence type="predicted"/>
<dbReference type="PANTHER" id="PTHR46788:SF1">
    <property type="entry name" value="EF-HAND CALCIUM-BINDING DOMAIN-CONTAINING PROTEIN 5"/>
    <property type="match status" value="1"/>
</dbReference>
<dbReference type="VEuPathDB" id="VectorBase:BGLB027231"/>
<dbReference type="PROSITE" id="PS00018">
    <property type="entry name" value="EF_HAND_1"/>
    <property type="match status" value="1"/>
</dbReference>
<feature type="compositionally biased region" description="Polar residues" evidence="3">
    <location>
        <begin position="858"/>
        <end position="867"/>
    </location>
</feature>
<reference evidence="5" key="1">
    <citation type="submission" date="2020-05" db="UniProtKB">
        <authorList>
            <consortium name="EnsemblMetazoa"/>
        </authorList>
    </citation>
    <scope>IDENTIFICATION</scope>
    <source>
        <strain evidence="5">BB02</strain>
    </source>
</reference>
<sequence>MEDDFDYNDTATAPTVVNDFLMENLCGRKGQQAGGYSPPAPRSASKRWKNLNEQNMMLMLENKHLIKKKNLQKSKEQAREIIRKIPVEVLAKEWLSKEDATVDMRAYLVDHVLPTLILGVEKLLKVVDEKGLSATNRYEPEFNPINYLAQYLMRNNPRFSNFSEASPYVRGLREVSEEIKQELFTFEDNRLARIKAEARRKRAERERVEQQQQEAKLKRMEQLLQHFQQWSVPVTNNKVELAMVQNALISFCEMAALWPKEMREAAKFGKPLDPTDETGNMLSTEEFAQYLTPFVEELSMDIFEAFMIHMNKCAAIYRAAAEKEVRRNMLTNLFLMCDHGRLGLLDRQRILELFEKFWDTTLQNKEFMGTLRNPRRFPVIEVEEVDDSMFDAWEDEPDGGLTVVEMQIASAEMARVQQEVHRLATIATVQDKSAVEKWKIKQLSEKSEGMRWKLYKYNVTDFLNIFEYNYFDTLEAPKQNLNLQERIESGNMRHHDLHLMTISRTKEERDTVLGRVKVLDSEEVSVTTLDEVARDKHDSDIDNINDNRGGKEIGQSVNNNSNMADETSCGSEQETGDRIAYAKVQNVGDECNTRSVSTQVVYYSNQSCRDVAQRKPMEDIPMVKHKCKMKDTNNNMAKFREGRTTDSSSDTDTTVTELGLYSNSYTNRKDESNEYLESEFLTSDESLTVNDQNASDATYEESDEEVWFEKLSQLRKTLANVLPVQPHTLGPVRMNQQTLRTESRTRQHSTELASMEHSLPPLHKSYNVDRSTSPFQPLPPISTKKHVRFQSVQSTVDKGSQSMDDEEMEGQEKSGETNDELTFVQNGEEMMMNDESEEIIGSNMPITAESPVPEAAQSGETQTLQVETSEEADESNVEAISQAVDGESKEVSDVIPKAADSNDLIEQTINESEEKTIRYLVPENSLEEFDKAEDTGKNLGKESLETEAAGSPDEVNDKAKELDQNDNEERESKEKENVEEKKEETLDGSEDKHKDGEIVESEKELAAQNVEEKEKDELDPTNDQLPKTSEMNRFDSFMQSQQEISKTGGSSISSANNVERNELLRKLSLPVGEFLKILCTENNINYNKQLADININSCNRVRNIIISTNQRSQSQLSAFDENTLNISQFVLLVETLLGHDPSKDIFERIVKHIKDGYSDTEQEKMDRLVKTRKQVISAKRKLMIDNLFEKWDNDGSGYLEMEEIQEVLFKYKDGQELDVIKRAQNALKKKSKFNDQRLSKQEFRELIELLVKEMSGPENFELLVEFLMNSVERSYAERIRGEARKKWLQQIISEGHVSGKLLDPVYKAVFQALYKDAEMHGGEKRISANIAMLEINRVDLSRGPMLLRYAACTPEDCPYMLGKCLFKNMKGVSFQAVETGKPVHVPRVSNHGNIYFWNYNRPQEEKEGSLVVIPLKDKKKRVFGVMGIDTVQDSNKKSIFITHEIQFFQGVAKAFSIAYHTVEMKRKLLRVADSAISWMNRRCPHITEIIIYLVEPNLLPNRDPVLRKMMVAKKGPGVHVTEVVRLERKDNLFRDYLFQCMENSETVCADAYGERHTALPLRDLEGKAIGVVDISIGEMKQLPSHENKEAQRMLRLLQKAVKEIVKESQGEEKKKILGKGHRHKCLDLKSKLIVSLLLFLATFTIPHGEVGRYGSIPAMLLYNWVFCCLSLIEHTVKMREMEAQNESAPPPEIKPSIMT</sequence>
<feature type="region of interest" description="Disordered" evidence="3">
    <location>
        <begin position="538"/>
        <end position="573"/>
    </location>
</feature>
<feature type="compositionally biased region" description="Polar residues" evidence="3">
    <location>
        <begin position="790"/>
        <end position="802"/>
    </location>
</feature>
<feature type="compositionally biased region" description="Basic and acidic residues" evidence="3">
    <location>
        <begin position="928"/>
        <end position="944"/>
    </location>
</feature>
<dbReference type="Gene3D" id="3.30.450.40">
    <property type="match status" value="1"/>
</dbReference>
<dbReference type="SUPFAM" id="SSF55781">
    <property type="entry name" value="GAF domain-like"/>
    <property type="match status" value="1"/>
</dbReference>
<dbReference type="EnsemblMetazoa" id="BGLB027231-RA">
    <property type="protein sequence ID" value="BGLB027231-PA"/>
    <property type="gene ID" value="BGLB027231"/>
</dbReference>
<feature type="coiled-coil region" evidence="2">
    <location>
        <begin position="191"/>
        <end position="223"/>
    </location>
</feature>
<dbReference type="InterPro" id="IPR011992">
    <property type="entry name" value="EF-hand-dom_pair"/>
</dbReference>
<protein>
    <recommendedName>
        <fullName evidence="4">EF-hand domain-containing protein</fullName>
    </recommendedName>
</protein>
<keyword evidence="1" id="KW-0106">Calcium</keyword>
<dbReference type="Gene3D" id="1.20.890.10">
    <property type="entry name" value="cAMP-dependent protein kinase regulatory subunit, dimerization-anchoring domain"/>
    <property type="match status" value="1"/>
</dbReference>
<dbReference type="PROSITE" id="PS50222">
    <property type="entry name" value="EF_HAND_2"/>
    <property type="match status" value="1"/>
</dbReference>
<dbReference type="InterPro" id="IPR003018">
    <property type="entry name" value="GAF"/>
</dbReference>
<dbReference type="InterPro" id="IPR029016">
    <property type="entry name" value="GAF-like_dom_sf"/>
</dbReference>
<name>A0A2C9L590_BIOGL</name>
<dbReference type="STRING" id="6526.A0A2C9L590"/>
<dbReference type="KEGG" id="bgt:106051531"/>
<evidence type="ECO:0000313" key="5">
    <source>
        <dbReference type="EnsemblMetazoa" id="BGLB027231-PA"/>
    </source>
</evidence>
<dbReference type="VEuPathDB" id="VectorBase:BGLAX_037422"/>
<evidence type="ECO:0000256" key="3">
    <source>
        <dbReference type="SAM" id="MobiDB-lite"/>
    </source>
</evidence>
<evidence type="ECO:0000259" key="4">
    <source>
        <dbReference type="PROSITE" id="PS50222"/>
    </source>
</evidence>
<organism evidence="5 6">
    <name type="scientific">Biomphalaria glabrata</name>
    <name type="common">Bloodfluke planorb</name>
    <name type="synonym">Freshwater snail</name>
    <dbReference type="NCBI Taxonomy" id="6526"/>
    <lineage>
        <taxon>Eukaryota</taxon>
        <taxon>Metazoa</taxon>
        <taxon>Spiralia</taxon>
        <taxon>Lophotrochozoa</taxon>
        <taxon>Mollusca</taxon>
        <taxon>Gastropoda</taxon>
        <taxon>Heterobranchia</taxon>
        <taxon>Euthyneura</taxon>
        <taxon>Panpulmonata</taxon>
        <taxon>Hygrophila</taxon>
        <taxon>Lymnaeoidea</taxon>
        <taxon>Planorbidae</taxon>
        <taxon>Biomphalaria</taxon>
    </lineage>
</organism>
<dbReference type="InterPro" id="IPR002048">
    <property type="entry name" value="EF_hand_dom"/>
</dbReference>
<feature type="compositionally biased region" description="Polar residues" evidence="3">
    <location>
        <begin position="555"/>
        <end position="573"/>
    </location>
</feature>
<dbReference type="PANTHER" id="PTHR46788">
    <property type="entry name" value="EF-HAND CALCIUM-BINDING DOMAIN-CONTAINING PROTEIN 5"/>
    <property type="match status" value="1"/>
</dbReference>
<dbReference type="InterPro" id="IPR018247">
    <property type="entry name" value="EF_Hand_1_Ca_BS"/>
</dbReference>
<feature type="region of interest" description="Disordered" evidence="3">
    <location>
        <begin position="847"/>
        <end position="1029"/>
    </location>
</feature>
<dbReference type="Pfam" id="PF01590">
    <property type="entry name" value="GAF"/>
    <property type="match status" value="1"/>
</dbReference>